<dbReference type="SUPFAM" id="SSF56931">
    <property type="entry name" value="Outer membrane phospholipase A (OMPLA)"/>
    <property type="match status" value="1"/>
</dbReference>
<feature type="region of interest" description="Disordered" evidence="18">
    <location>
        <begin position="163"/>
        <end position="189"/>
    </location>
</feature>
<evidence type="ECO:0000256" key="6">
    <source>
        <dbReference type="ARBA" id="ARBA00022692"/>
    </source>
</evidence>
<evidence type="ECO:0000256" key="8">
    <source>
        <dbReference type="ARBA" id="ARBA00022729"/>
    </source>
</evidence>
<name>A0A1H2PTQ5_9BURK</name>
<evidence type="ECO:0000256" key="16">
    <source>
        <dbReference type="PIRSR" id="PIRSR603187-2"/>
    </source>
</evidence>
<feature type="binding site" description="in dimeric form" evidence="16">
    <location>
        <position position="327"/>
    </location>
    <ligand>
        <name>Ca(2+)</name>
        <dbReference type="ChEBI" id="CHEBI:29108"/>
        <label>1</label>
    </ligand>
</feature>
<evidence type="ECO:0000256" key="17">
    <source>
        <dbReference type="RuleBase" id="RU366027"/>
    </source>
</evidence>
<organism evidence="19 20">
    <name type="scientific">Chitinasiproducens palmae</name>
    <dbReference type="NCBI Taxonomy" id="1770053"/>
    <lineage>
        <taxon>Bacteria</taxon>
        <taxon>Pseudomonadati</taxon>
        <taxon>Pseudomonadota</taxon>
        <taxon>Betaproteobacteria</taxon>
        <taxon>Burkholderiales</taxon>
        <taxon>Burkholderiaceae</taxon>
        <taxon>Chitinasiproducens</taxon>
    </lineage>
</organism>
<evidence type="ECO:0000256" key="14">
    <source>
        <dbReference type="ARBA" id="ARBA00023237"/>
    </source>
</evidence>
<keyword evidence="6" id="KW-0812">Transmembrane</keyword>
<accession>A0A1H2PTQ5</accession>
<evidence type="ECO:0000256" key="10">
    <source>
        <dbReference type="ARBA" id="ARBA00022837"/>
    </source>
</evidence>
<comment type="catalytic activity">
    <reaction evidence="1 17">
        <text>a 1,2-diacyl-sn-glycero-3-phosphocholine + H2O = a 2-acyl-sn-glycero-3-phosphocholine + a fatty acid + H(+)</text>
        <dbReference type="Rhea" id="RHEA:18689"/>
        <dbReference type="ChEBI" id="CHEBI:15377"/>
        <dbReference type="ChEBI" id="CHEBI:15378"/>
        <dbReference type="ChEBI" id="CHEBI:28868"/>
        <dbReference type="ChEBI" id="CHEBI:57643"/>
        <dbReference type="ChEBI" id="CHEBI:57875"/>
        <dbReference type="EC" id="3.1.1.32"/>
    </reaction>
</comment>
<dbReference type="EMBL" id="FNLO01000012">
    <property type="protein sequence ID" value="SDV50508.1"/>
    <property type="molecule type" value="Genomic_DNA"/>
</dbReference>
<evidence type="ECO:0000256" key="2">
    <source>
        <dbReference type="ARBA" id="ARBA00001604"/>
    </source>
</evidence>
<dbReference type="Proteomes" id="UP000243719">
    <property type="component" value="Unassembled WGS sequence"/>
</dbReference>
<evidence type="ECO:0000256" key="18">
    <source>
        <dbReference type="SAM" id="MobiDB-lite"/>
    </source>
</evidence>
<feature type="active site" description="Nucleophile" evidence="15">
    <location>
        <position position="319"/>
    </location>
</feature>
<evidence type="ECO:0000256" key="5">
    <source>
        <dbReference type="ARBA" id="ARBA00022452"/>
    </source>
</evidence>
<dbReference type="EC" id="3.1.1.4" evidence="17"/>
<dbReference type="GO" id="GO:0008970">
    <property type="term" value="F:phospholipase A1 activity"/>
    <property type="evidence" value="ECO:0007669"/>
    <property type="project" value="UniProtKB-EC"/>
</dbReference>
<feature type="binding site" description="in dimeric form" evidence="16">
    <location>
        <position position="280"/>
    </location>
    <ligand>
        <name>Ca(2+)</name>
        <dbReference type="ChEBI" id="CHEBI:29108"/>
        <label>1</label>
    </ligand>
</feature>
<evidence type="ECO:0000256" key="1">
    <source>
        <dbReference type="ARBA" id="ARBA00000111"/>
    </source>
</evidence>
<dbReference type="AlphaFoldDB" id="A0A1H2PTQ5"/>
<evidence type="ECO:0000256" key="7">
    <source>
        <dbReference type="ARBA" id="ARBA00022723"/>
    </source>
</evidence>
<evidence type="ECO:0000256" key="9">
    <source>
        <dbReference type="ARBA" id="ARBA00022801"/>
    </source>
</evidence>
<evidence type="ECO:0000256" key="13">
    <source>
        <dbReference type="ARBA" id="ARBA00023136"/>
    </source>
</evidence>
<proteinExistence type="inferred from homology"/>
<dbReference type="GO" id="GO:0046872">
    <property type="term" value="F:metal ion binding"/>
    <property type="evidence" value="ECO:0007669"/>
    <property type="project" value="UniProtKB-KW"/>
</dbReference>
<keyword evidence="5" id="KW-1134">Transmembrane beta strand</keyword>
<sequence length="454" mass="49286">MTARLAPSDAPAGVATPLVQRLRTHRRAGPPLRATSLRAAVLATTALAAAGARADVAVVQPPAVVAADQPLTVTLVFSHDDANGRVQRFDVPPTIAVAVQQGDSEAVQTVTLQRAGNAPAQLALHTGGFRKVAYTASWPDRLRGAVRVQVAGYNTAPALVTLDRGRRQDETVADNQAQRETAPPPAGIAAAPEAASGAAVAAAGAPVATTAGAQPLPESRLSFYEPFYVGVGRNGDTNARFQLSFKYRVIMPADPRSRALFDNLYFGYTQTSIWDLSAESRPFRDTSYKPSLFYYVPDLGIKSSWFESLGVQAGLEHESNGRSGERSRSINTAYVQPIVRFAMPAATQLTLMPKFYYYLQKSENPDIMAYRGFADLTFKYGRPDALELRTTLRKGNHAWNGSVDAQLTYPLQKLLGGAWGGYLWLGYFNGYGEDLLDYNGRQHWNVRIGYSIAR</sequence>
<dbReference type="OrthoDB" id="188433at2"/>
<comment type="function">
    <text evidence="17">Hydrolysis of phosphatidylcholine with phospholipase A2 (EC 3.1.1.4) and phospholipase A1 (EC 3.1.1.32) activities.</text>
</comment>
<reference evidence="20" key="1">
    <citation type="submission" date="2016-09" db="EMBL/GenBank/DDBJ databases">
        <authorList>
            <person name="Varghese N."/>
            <person name="Submissions S."/>
        </authorList>
    </citation>
    <scope>NUCLEOTIDE SEQUENCE [LARGE SCALE GENOMIC DNA]</scope>
    <source>
        <strain evidence="20">JS23</strain>
    </source>
</reference>
<dbReference type="STRING" id="1770053.SAMN05216551_11242"/>
<feature type="active site" description="Proton acceptor" evidence="15">
    <location>
        <position position="317"/>
    </location>
</feature>
<comment type="cofactor">
    <cofactor evidence="17">
        <name>Ca(2+)</name>
        <dbReference type="ChEBI" id="CHEBI:29108"/>
    </cofactor>
    <text evidence="17">Binds 1 Ca(2+) ion per monomer. In the dimeric form the Ca(2+) is bound by different amino acids with binding of each Ca(2+) shared with ligands coming from each monomer. The Ca(2+) ion may have a role in catalysis.</text>
</comment>
<keyword evidence="7 16" id="KW-0479">Metal-binding</keyword>
<dbReference type="GO" id="GO:0009279">
    <property type="term" value="C:cell outer membrane"/>
    <property type="evidence" value="ECO:0007669"/>
    <property type="project" value="UniProtKB-SubCell"/>
</dbReference>
<dbReference type="PANTHER" id="PTHR40457">
    <property type="entry name" value="PHOSPHOLIPASE A1"/>
    <property type="match status" value="1"/>
</dbReference>
<comment type="subunit">
    <text evidence="4 17">Homodimer; dimerization is reversible, and the dimeric form is the active one.</text>
</comment>
<keyword evidence="20" id="KW-1185">Reference proteome</keyword>
<dbReference type="PANTHER" id="PTHR40457:SF1">
    <property type="entry name" value="PHOSPHOLIPASE A1"/>
    <property type="match status" value="1"/>
</dbReference>
<dbReference type="InterPro" id="IPR003187">
    <property type="entry name" value="PLipase_A1"/>
</dbReference>
<feature type="binding site" description="in dimeric form" evidence="16">
    <location>
        <position position="322"/>
    </location>
    <ligand>
        <name>Ca(2+)</name>
        <dbReference type="ChEBI" id="CHEBI:29108"/>
        <label>1</label>
    </ligand>
</feature>
<evidence type="ECO:0000256" key="4">
    <source>
        <dbReference type="ARBA" id="ARBA00011702"/>
    </source>
</evidence>
<evidence type="ECO:0000256" key="11">
    <source>
        <dbReference type="ARBA" id="ARBA00022963"/>
    </source>
</evidence>
<keyword evidence="13" id="KW-0472">Membrane</keyword>
<comment type="similarity">
    <text evidence="3 17">Belongs to the phospholipase A1 family.</text>
</comment>
<dbReference type="Gene3D" id="2.40.230.10">
    <property type="entry name" value="Phospholipase A1"/>
    <property type="match status" value="1"/>
</dbReference>
<gene>
    <name evidence="19" type="ORF">SAMN05216551_11242</name>
</gene>
<comment type="catalytic activity">
    <reaction evidence="2 17">
        <text>a 1,2-diacyl-sn-glycero-3-phosphocholine + H2O = a 1-acyl-sn-glycero-3-phosphocholine + a fatty acid + H(+)</text>
        <dbReference type="Rhea" id="RHEA:15801"/>
        <dbReference type="ChEBI" id="CHEBI:15377"/>
        <dbReference type="ChEBI" id="CHEBI:15378"/>
        <dbReference type="ChEBI" id="CHEBI:28868"/>
        <dbReference type="ChEBI" id="CHEBI:57643"/>
        <dbReference type="ChEBI" id="CHEBI:58168"/>
        <dbReference type="EC" id="3.1.1.4"/>
    </reaction>
</comment>
<evidence type="ECO:0000256" key="3">
    <source>
        <dbReference type="ARBA" id="ARBA00010525"/>
    </source>
</evidence>
<keyword evidence="10 16" id="KW-0106">Calcium</keyword>
<dbReference type="Pfam" id="PF02253">
    <property type="entry name" value="PLA1"/>
    <property type="match status" value="1"/>
</dbReference>
<keyword evidence="12 17" id="KW-0443">Lipid metabolism</keyword>
<dbReference type="GO" id="GO:0004623">
    <property type="term" value="F:phospholipase A2 activity"/>
    <property type="evidence" value="ECO:0007669"/>
    <property type="project" value="UniProtKB-EC"/>
</dbReference>
<dbReference type="PRINTS" id="PR01486">
    <property type="entry name" value="PHPHLIPASEA1"/>
</dbReference>
<evidence type="ECO:0000313" key="20">
    <source>
        <dbReference type="Proteomes" id="UP000243719"/>
    </source>
</evidence>
<evidence type="ECO:0000313" key="19">
    <source>
        <dbReference type="EMBL" id="SDV50508.1"/>
    </source>
</evidence>
<keyword evidence="9 17" id="KW-0378">Hydrolase</keyword>
<comment type="subcellular location">
    <subcellularLocation>
        <location evidence="17">Cell outer membrane</location>
        <topology evidence="17">Multi-pass membrane protein</topology>
    </subcellularLocation>
    <text evidence="17">One of the very few enzymes located there.</text>
</comment>
<dbReference type="GO" id="GO:0016042">
    <property type="term" value="P:lipid catabolic process"/>
    <property type="evidence" value="ECO:0007669"/>
    <property type="project" value="UniProtKB-KW"/>
</dbReference>
<evidence type="ECO:0000256" key="12">
    <source>
        <dbReference type="ARBA" id="ARBA00023098"/>
    </source>
</evidence>
<dbReference type="EC" id="3.1.1.32" evidence="17"/>
<protein>
    <recommendedName>
        <fullName evidence="17">Phospholipase A1</fullName>
        <ecNumber evidence="17">3.1.1.32</ecNumber>
        <ecNumber evidence="17">3.1.1.4</ecNumber>
    </recommendedName>
    <alternativeName>
        <fullName evidence="17">Phosphatidylcholine 1-acylhydrolase</fullName>
    </alternativeName>
</protein>
<keyword evidence="14 17" id="KW-0998">Cell outer membrane</keyword>
<evidence type="ECO:0000256" key="15">
    <source>
        <dbReference type="PIRSR" id="PIRSR603187-1"/>
    </source>
</evidence>
<keyword evidence="11 17" id="KW-0442">Lipid degradation</keyword>
<keyword evidence="8" id="KW-0732">Signal</keyword>
<dbReference type="InterPro" id="IPR036541">
    <property type="entry name" value="PLipase_A1_sf"/>
</dbReference>